<organism evidence="1 2">
    <name type="scientific">Rotaria socialis</name>
    <dbReference type="NCBI Taxonomy" id="392032"/>
    <lineage>
        <taxon>Eukaryota</taxon>
        <taxon>Metazoa</taxon>
        <taxon>Spiralia</taxon>
        <taxon>Gnathifera</taxon>
        <taxon>Rotifera</taxon>
        <taxon>Eurotatoria</taxon>
        <taxon>Bdelloidea</taxon>
        <taxon>Philodinida</taxon>
        <taxon>Philodinidae</taxon>
        <taxon>Rotaria</taxon>
    </lineage>
</organism>
<proteinExistence type="predicted"/>
<reference evidence="1" key="1">
    <citation type="submission" date="2021-02" db="EMBL/GenBank/DDBJ databases">
        <authorList>
            <person name="Nowell W R."/>
        </authorList>
    </citation>
    <scope>NUCLEOTIDE SEQUENCE</scope>
</reference>
<evidence type="ECO:0000313" key="2">
    <source>
        <dbReference type="Proteomes" id="UP000663873"/>
    </source>
</evidence>
<dbReference type="Proteomes" id="UP000663873">
    <property type="component" value="Unassembled WGS sequence"/>
</dbReference>
<name>A0A821YZN3_9BILA</name>
<protein>
    <submittedName>
        <fullName evidence="1">Uncharacterized protein</fullName>
    </submittedName>
</protein>
<dbReference type="AlphaFoldDB" id="A0A821YZN3"/>
<keyword evidence="2" id="KW-1185">Reference proteome</keyword>
<comment type="caution">
    <text evidence="1">The sequence shown here is derived from an EMBL/GenBank/DDBJ whole genome shotgun (WGS) entry which is preliminary data.</text>
</comment>
<sequence>MATVAQISHSSTVWQNFLDSRYIQGDDDSDHYEFDRFPVYTFNTSPCWYESRESVLERRAMNESNHPLLGIRLWTQQKNPT</sequence>
<gene>
    <name evidence="1" type="ORF">UJA718_LOCUS48890</name>
</gene>
<dbReference type="EMBL" id="CAJOBP010099973">
    <property type="protein sequence ID" value="CAF4973305.1"/>
    <property type="molecule type" value="Genomic_DNA"/>
</dbReference>
<evidence type="ECO:0000313" key="1">
    <source>
        <dbReference type="EMBL" id="CAF4973305.1"/>
    </source>
</evidence>
<accession>A0A821YZN3</accession>
<feature type="non-terminal residue" evidence="1">
    <location>
        <position position="81"/>
    </location>
</feature>